<comment type="caution">
    <text evidence="1">The sequence shown here is derived from an EMBL/GenBank/DDBJ whole genome shotgun (WGS) entry which is preliminary data.</text>
</comment>
<evidence type="ECO:0000313" key="2">
    <source>
        <dbReference type="Proteomes" id="UP000287188"/>
    </source>
</evidence>
<dbReference type="Proteomes" id="UP000287188">
    <property type="component" value="Unassembled WGS sequence"/>
</dbReference>
<keyword evidence="2" id="KW-1185">Reference proteome</keyword>
<dbReference type="EMBL" id="BIFS01000001">
    <property type="protein sequence ID" value="GCE20045.1"/>
    <property type="molecule type" value="Genomic_DNA"/>
</dbReference>
<protein>
    <submittedName>
        <fullName evidence="1">Uncharacterized protein</fullName>
    </submittedName>
</protein>
<sequence>MIGAGEHLASMATLWDVNTAEEQASFNPILHYALPQDIYLFSEGFTSFNIASRFSTAARGEKGT</sequence>
<accession>A0A402ALX5</accession>
<organism evidence="1 2">
    <name type="scientific">Dictyobacter kobayashii</name>
    <dbReference type="NCBI Taxonomy" id="2014872"/>
    <lineage>
        <taxon>Bacteria</taxon>
        <taxon>Bacillati</taxon>
        <taxon>Chloroflexota</taxon>
        <taxon>Ktedonobacteria</taxon>
        <taxon>Ktedonobacterales</taxon>
        <taxon>Dictyobacteraceae</taxon>
        <taxon>Dictyobacter</taxon>
    </lineage>
</organism>
<evidence type="ECO:0000313" key="1">
    <source>
        <dbReference type="EMBL" id="GCE20045.1"/>
    </source>
</evidence>
<proteinExistence type="predicted"/>
<reference evidence="2" key="1">
    <citation type="submission" date="2018-12" db="EMBL/GenBank/DDBJ databases">
        <title>Tengunoibacter tsumagoiensis gen. nov., sp. nov., Dictyobacter kobayashii sp. nov., D. alpinus sp. nov., and D. joshuensis sp. nov. and description of Dictyobacteraceae fam. nov. within the order Ktedonobacterales isolated from Tengu-no-mugimeshi.</title>
        <authorList>
            <person name="Wang C.M."/>
            <person name="Zheng Y."/>
            <person name="Sakai Y."/>
            <person name="Toyoda A."/>
            <person name="Minakuchi Y."/>
            <person name="Abe K."/>
            <person name="Yokota A."/>
            <person name="Yabe S."/>
        </authorList>
    </citation>
    <scope>NUCLEOTIDE SEQUENCE [LARGE SCALE GENOMIC DNA]</scope>
    <source>
        <strain evidence="2">Uno11</strain>
    </source>
</reference>
<name>A0A402ALX5_9CHLR</name>
<dbReference type="AlphaFoldDB" id="A0A402ALX5"/>
<gene>
    <name evidence="1" type="ORF">KDK_38450</name>
</gene>